<dbReference type="InParanoid" id="A0A0C2XP34"/>
<dbReference type="SUPFAM" id="SSF49998">
    <property type="entry name" value="Amine oxidase catalytic domain"/>
    <property type="match status" value="1"/>
</dbReference>
<dbReference type="InterPro" id="IPR016182">
    <property type="entry name" value="Cu_amine_oxidase_N-reg"/>
</dbReference>
<feature type="region of interest" description="Disordered" evidence="14">
    <location>
        <begin position="719"/>
        <end position="743"/>
    </location>
</feature>
<evidence type="ECO:0000256" key="9">
    <source>
        <dbReference type="ARBA" id="ARBA00023008"/>
    </source>
</evidence>
<evidence type="ECO:0000256" key="14">
    <source>
        <dbReference type="SAM" id="MobiDB-lite"/>
    </source>
</evidence>
<evidence type="ECO:0000256" key="1">
    <source>
        <dbReference type="ARBA" id="ARBA00001935"/>
    </source>
</evidence>
<evidence type="ECO:0000256" key="2">
    <source>
        <dbReference type="ARBA" id="ARBA00001936"/>
    </source>
</evidence>
<proteinExistence type="inferred from homology"/>
<comment type="cofactor">
    <cofactor evidence="13">
        <name>Cu cation</name>
        <dbReference type="ChEBI" id="CHEBI:23378"/>
    </cofactor>
    <text evidence="13">Contains 1 topaquinone per subunit.</text>
</comment>
<evidence type="ECO:0000256" key="13">
    <source>
        <dbReference type="RuleBase" id="RU000672"/>
    </source>
</evidence>
<dbReference type="Pfam" id="PF01179">
    <property type="entry name" value="Cu_amine_oxid"/>
    <property type="match status" value="1"/>
</dbReference>
<dbReference type="GO" id="GO:0008131">
    <property type="term" value="F:primary methylamine oxidase activity"/>
    <property type="evidence" value="ECO:0007669"/>
    <property type="project" value="InterPro"/>
</dbReference>
<evidence type="ECO:0000256" key="11">
    <source>
        <dbReference type="PIRSR" id="PIRSR600269-50"/>
    </source>
</evidence>
<evidence type="ECO:0000256" key="5">
    <source>
        <dbReference type="ARBA" id="ARBA00011738"/>
    </source>
</evidence>
<dbReference type="InterPro" id="IPR000269">
    <property type="entry name" value="Cu_amine_oxidase"/>
</dbReference>
<dbReference type="GO" id="GO:0005507">
    <property type="term" value="F:copper ion binding"/>
    <property type="evidence" value="ECO:0007669"/>
    <property type="project" value="InterPro"/>
</dbReference>
<dbReference type="EMBL" id="KN818222">
    <property type="protein sequence ID" value="KIL71366.1"/>
    <property type="molecule type" value="Genomic_DNA"/>
</dbReference>
<feature type="modified residue" description="2',4',5'-topaquinone" evidence="12">
    <location>
        <position position="466"/>
    </location>
</feature>
<keyword evidence="19" id="KW-1185">Reference proteome</keyword>
<gene>
    <name evidence="18" type="ORF">M378DRAFT_154917</name>
</gene>
<keyword evidence="10" id="KW-0464">Manganese</keyword>
<dbReference type="InterPro" id="IPR049948">
    <property type="entry name" value="Cu_Am_ox_TPQ-bd"/>
</dbReference>
<dbReference type="Pfam" id="PF02728">
    <property type="entry name" value="Cu_amine_oxidN3"/>
    <property type="match status" value="1"/>
</dbReference>
<evidence type="ECO:0000313" key="18">
    <source>
        <dbReference type="EMBL" id="KIL71366.1"/>
    </source>
</evidence>
<dbReference type="OrthoDB" id="5379943at2759"/>
<keyword evidence="7 11" id="KW-0801">TPQ</keyword>
<evidence type="ECO:0000256" key="6">
    <source>
        <dbReference type="ARBA" id="ARBA00022723"/>
    </source>
</evidence>
<comment type="cofactor">
    <cofactor evidence="2">
        <name>Mn(2+)</name>
        <dbReference type="ChEBI" id="CHEBI:29035"/>
    </cofactor>
</comment>
<feature type="region of interest" description="Disordered" evidence="14">
    <location>
        <begin position="1"/>
        <end position="38"/>
    </location>
</feature>
<comment type="subunit">
    <text evidence="5">Homodimer.</text>
</comment>
<dbReference type="Proteomes" id="UP000054549">
    <property type="component" value="Unassembled WGS sequence"/>
</dbReference>
<dbReference type="Gene3D" id="2.70.98.20">
    <property type="entry name" value="Copper amine oxidase, catalytic domain"/>
    <property type="match status" value="1"/>
</dbReference>
<dbReference type="PANTHER" id="PTHR10638:SF86">
    <property type="entry name" value="COPPER AMINE OXIDASE 1-RELATED"/>
    <property type="match status" value="1"/>
</dbReference>
<evidence type="ECO:0000256" key="10">
    <source>
        <dbReference type="ARBA" id="ARBA00023211"/>
    </source>
</evidence>
<comment type="cofactor">
    <cofactor evidence="3">
        <name>Zn(2+)</name>
        <dbReference type="ChEBI" id="CHEBI:29105"/>
    </cofactor>
</comment>
<dbReference type="EC" id="1.4.3.-" evidence="13"/>
<comment type="similarity">
    <text evidence="4 13">Belongs to the copper/topaquinone oxidase family.</text>
</comment>
<comment type="PTM">
    <text evidence="12 13">Topaquinone (TPQ) is generated by copper-dependent autoxidation of a specific tyrosyl residue.</text>
</comment>
<dbReference type="GO" id="GO:0048038">
    <property type="term" value="F:quinone binding"/>
    <property type="evidence" value="ECO:0007669"/>
    <property type="project" value="InterPro"/>
</dbReference>
<evidence type="ECO:0000259" key="15">
    <source>
        <dbReference type="Pfam" id="PF01179"/>
    </source>
</evidence>
<dbReference type="PROSITE" id="PS01164">
    <property type="entry name" value="COPPER_AMINE_OXID_1"/>
    <property type="match status" value="1"/>
</dbReference>
<feature type="compositionally biased region" description="Low complexity" evidence="14">
    <location>
        <begin position="1"/>
        <end position="18"/>
    </location>
</feature>
<evidence type="ECO:0000256" key="3">
    <source>
        <dbReference type="ARBA" id="ARBA00001947"/>
    </source>
</evidence>
<dbReference type="PANTHER" id="PTHR10638">
    <property type="entry name" value="COPPER AMINE OXIDASE"/>
    <property type="match status" value="1"/>
</dbReference>
<dbReference type="Pfam" id="PF02727">
    <property type="entry name" value="Cu_amine_oxidN2"/>
    <property type="match status" value="1"/>
</dbReference>
<feature type="active site" description="Proton acceptor" evidence="11">
    <location>
        <position position="381"/>
    </location>
</feature>
<feature type="domain" description="Copper amine oxidase N3-terminal" evidence="17">
    <location>
        <begin position="144"/>
        <end position="235"/>
    </location>
</feature>
<organism evidence="18 19">
    <name type="scientific">Amanita muscaria (strain Koide BX008)</name>
    <dbReference type="NCBI Taxonomy" id="946122"/>
    <lineage>
        <taxon>Eukaryota</taxon>
        <taxon>Fungi</taxon>
        <taxon>Dikarya</taxon>
        <taxon>Basidiomycota</taxon>
        <taxon>Agaricomycotina</taxon>
        <taxon>Agaricomycetes</taxon>
        <taxon>Agaricomycetidae</taxon>
        <taxon>Agaricales</taxon>
        <taxon>Pluteineae</taxon>
        <taxon>Amanitaceae</taxon>
        <taxon>Amanita</taxon>
    </lineage>
</organism>
<evidence type="ECO:0000256" key="7">
    <source>
        <dbReference type="ARBA" id="ARBA00022772"/>
    </source>
</evidence>
<dbReference type="STRING" id="946122.A0A0C2XP34"/>
<dbReference type="InterPro" id="IPR015802">
    <property type="entry name" value="Cu_amine_oxidase_N3"/>
</dbReference>
<feature type="compositionally biased region" description="Polar residues" evidence="14">
    <location>
        <begin position="19"/>
        <end position="33"/>
    </location>
</feature>
<evidence type="ECO:0000256" key="8">
    <source>
        <dbReference type="ARBA" id="ARBA00023002"/>
    </source>
</evidence>
<dbReference type="Gene3D" id="3.10.450.40">
    <property type="match status" value="2"/>
</dbReference>
<name>A0A0C2XP34_AMAMK</name>
<feature type="domain" description="Copper amine oxidase catalytic" evidence="15">
    <location>
        <begin position="304"/>
        <end position="720"/>
    </location>
</feature>
<feature type="active site" description="Schiff-base intermediate with substrate; via topaquinone" evidence="11">
    <location>
        <position position="466"/>
    </location>
</feature>
<dbReference type="InterPro" id="IPR015798">
    <property type="entry name" value="Cu_amine_oxidase_C"/>
</dbReference>
<accession>A0A0C2XP34</accession>
<protein>
    <recommendedName>
        <fullName evidence="13">Amine oxidase</fullName>
        <ecNumber evidence="13">1.4.3.-</ecNumber>
    </recommendedName>
</protein>
<evidence type="ECO:0000259" key="17">
    <source>
        <dbReference type="Pfam" id="PF02728"/>
    </source>
</evidence>
<keyword evidence="9 13" id="KW-0186">Copper</keyword>
<dbReference type="SUPFAM" id="SSF54416">
    <property type="entry name" value="Amine oxidase N-terminal region"/>
    <property type="match status" value="2"/>
</dbReference>
<reference evidence="18 19" key="1">
    <citation type="submission" date="2014-04" db="EMBL/GenBank/DDBJ databases">
        <title>Evolutionary Origins and Diversification of the Mycorrhizal Mutualists.</title>
        <authorList>
            <consortium name="DOE Joint Genome Institute"/>
            <consortium name="Mycorrhizal Genomics Consortium"/>
            <person name="Kohler A."/>
            <person name="Kuo A."/>
            <person name="Nagy L.G."/>
            <person name="Floudas D."/>
            <person name="Copeland A."/>
            <person name="Barry K.W."/>
            <person name="Cichocki N."/>
            <person name="Veneault-Fourrey C."/>
            <person name="LaButti K."/>
            <person name="Lindquist E.A."/>
            <person name="Lipzen A."/>
            <person name="Lundell T."/>
            <person name="Morin E."/>
            <person name="Murat C."/>
            <person name="Riley R."/>
            <person name="Ohm R."/>
            <person name="Sun H."/>
            <person name="Tunlid A."/>
            <person name="Henrissat B."/>
            <person name="Grigoriev I.V."/>
            <person name="Hibbett D.S."/>
            <person name="Martin F."/>
        </authorList>
    </citation>
    <scope>NUCLEOTIDE SEQUENCE [LARGE SCALE GENOMIC DNA]</scope>
    <source>
        <strain evidence="18 19">Koide BX008</strain>
    </source>
</reference>
<evidence type="ECO:0000256" key="4">
    <source>
        <dbReference type="ARBA" id="ARBA00007983"/>
    </source>
</evidence>
<evidence type="ECO:0000259" key="16">
    <source>
        <dbReference type="Pfam" id="PF02727"/>
    </source>
</evidence>
<feature type="domain" description="Copper amine oxidase N2-terminal" evidence="16">
    <location>
        <begin position="35"/>
        <end position="96"/>
    </location>
</feature>
<keyword evidence="6 13" id="KW-0479">Metal-binding</keyword>
<evidence type="ECO:0000256" key="12">
    <source>
        <dbReference type="PIRSR" id="PIRSR600269-51"/>
    </source>
</evidence>
<sequence>MAPTTTNTNVPTTTTTTTLETKLNGQTKGQTSIKHPLDPLTPEEINAISSFLLQFMIKKHEPEKIAIKFATCMLLPPPKRAVLAHLGIPLEPGAKPDAPTPIVRRAEVDLLDVLKGNAFHAVVSFKNGAWALDKINQLPEGVQPQITPEELIKCEEVVRADTTVQKLAKEVGIEPHQICCDGWAIGYDERFPKTKRIQQGLAFARLYDHDNLYAHPLDFFPIIDSESWKVIHIDFAPHYNKTPNGYALSVTKTAPPPLGTVEESLKAANRERIPPPFKSFDFLPDLMAKSEEGGYKPREGLKPLHISQPEGVSFTLDGHVLEWQGWKMHVAFSHREGIALSTITFNDRGQIRPVFYHLSLAEMVVPYAAPEHPHPRKFAFDSGEYGMGTVANELSLGCDCLGHITYMPGSYIGNSGKPVTIKNVICIHEEDAGVLWKHTDFRVGGRSQTVRRRRLVVSMVCTVANYEYIWNYLFYQDGSIELEIRLTGILQVYVSKPGEPNPYGTTVAPQVTAHHHQHLFCLRVDPMIDGLKNSLIETDVIPLPDAPTGSEFNHGGNAFIAKNTVIETEGGREWNYNTDRRWSIVNPGRKHYSSGKDVGYQIITKSGATPLIPRPDSWIAKRASFLDKSIWVVREVEGEDSGTVRMWPAGQYVPQTRVAPEDSVGNWAQGAKKVDNEDILLFLVFGITHLPRPEDWPVMPVETLQVVFKPNSFFDKNPSMDIPGTNDNNSVLANGDAAEHSCH</sequence>
<dbReference type="InterPro" id="IPR036460">
    <property type="entry name" value="Cu_amine_oxidase_C_sf"/>
</dbReference>
<dbReference type="FunCoup" id="A0A0C2XP34">
    <property type="interactions" value="57"/>
</dbReference>
<evidence type="ECO:0000313" key="19">
    <source>
        <dbReference type="Proteomes" id="UP000054549"/>
    </source>
</evidence>
<dbReference type="AlphaFoldDB" id="A0A0C2XP34"/>
<dbReference type="HOGENOM" id="CLU_011500_3_2_1"/>
<dbReference type="InterPro" id="IPR015800">
    <property type="entry name" value="Cu_amine_oxidase_N2"/>
</dbReference>
<comment type="cofactor">
    <cofactor evidence="1">
        <name>Cu cation</name>
        <dbReference type="ChEBI" id="CHEBI:23378"/>
    </cofactor>
</comment>
<dbReference type="GO" id="GO:0009308">
    <property type="term" value="P:amine metabolic process"/>
    <property type="evidence" value="ECO:0007669"/>
    <property type="project" value="UniProtKB-UniRule"/>
</dbReference>
<keyword evidence="8 13" id="KW-0560">Oxidoreductase</keyword>